<reference evidence="1 2" key="1">
    <citation type="submission" date="2020-08" db="EMBL/GenBank/DDBJ databases">
        <title>Genomic Encyclopedia of Type Strains, Phase IV (KMG-IV): sequencing the most valuable type-strain genomes for metagenomic binning, comparative biology and taxonomic classification.</title>
        <authorList>
            <person name="Goeker M."/>
        </authorList>
    </citation>
    <scope>NUCLEOTIDE SEQUENCE [LARGE SCALE GENOMIC DNA]</scope>
    <source>
        <strain evidence="1 2">DSM 22198</strain>
    </source>
</reference>
<organism evidence="1 2">
    <name type="scientific">Nitrospirillum iridis</name>
    <dbReference type="NCBI Taxonomy" id="765888"/>
    <lineage>
        <taxon>Bacteria</taxon>
        <taxon>Pseudomonadati</taxon>
        <taxon>Pseudomonadota</taxon>
        <taxon>Alphaproteobacteria</taxon>
        <taxon>Rhodospirillales</taxon>
        <taxon>Azospirillaceae</taxon>
        <taxon>Nitrospirillum</taxon>
    </lineage>
</organism>
<keyword evidence="2" id="KW-1185">Reference proteome</keyword>
<gene>
    <name evidence="1" type="ORF">FHS74_001971</name>
</gene>
<evidence type="ECO:0000313" key="1">
    <source>
        <dbReference type="EMBL" id="MBB6251420.1"/>
    </source>
</evidence>
<protein>
    <submittedName>
        <fullName evidence="1">Uncharacterized protein</fullName>
    </submittedName>
</protein>
<dbReference type="RefSeq" id="WP_184799909.1">
    <property type="nucleotide sequence ID" value="NZ_JACIIZ010000005.1"/>
</dbReference>
<comment type="caution">
    <text evidence="1">The sequence shown here is derived from an EMBL/GenBank/DDBJ whole genome shotgun (WGS) entry which is preliminary data.</text>
</comment>
<accession>A0A7X0AWM0</accession>
<dbReference type="Proteomes" id="UP000539175">
    <property type="component" value="Unassembled WGS sequence"/>
</dbReference>
<dbReference type="NCBIfam" id="NF047331">
    <property type="entry name" value="phage_HTJ"/>
    <property type="match status" value="1"/>
</dbReference>
<dbReference type="AlphaFoldDB" id="A0A7X0AWM0"/>
<sequence length="65" mass="7413">MAFTKDDADAIRRLRKGGVARVRQGDEDILYRSDDELRRLQKEMEAEAAPAPAARTVRIRARSGW</sequence>
<dbReference type="EMBL" id="JACIIZ010000005">
    <property type="protein sequence ID" value="MBB6251420.1"/>
    <property type="molecule type" value="Genomic_DNA"/>
</dbReference>
<proteinExistence type="predicted"/>
<evidence type="ECO:0000313" key="2">
    <source>
        <dbReference type="Proteomes" id="UP000539175"/>
    </source>
</evidence>
<name>A0A7X0AWM0_9PROT</name>